<dbReference type="EMBL" id="GQ165915">
    <property type="protein sequence ID" value="ADG57895.1"/>
    <property type="molecule type" value="mRNA"/>
</dbReference>
<dbReference type="Gene3D" id="1.10.10.60">
    <property type="entry name" value="Homeodomain-like"/>
    <property type="match status" value="1"/>
</dbReference>
<accession>D6MK48</accession>
<feature type="region of interest" description="Disordered" evidence="1">
    <location>
        <begin position="54"/>
        <end position="77"/>
    </location>
</feature>
<sequence>HEADAIAGPDEASASLASATAESVHESPDGPSAVRLSKVDNILISEGHLNLSGNRKVSTKELKPSEPKPSIRKPLKRNKWKPEEIRRLIKKRADLDDRFQAVKGRMILWEEVSASLLDHGINWTPARCKSLWASLVQKYEESRANEKSKSWPYFAAV</sequence>
<feature type="compositionally biased region" description="Low complexity" evidence="1">
    <location>
        <begin position="11"/>
        <end position="22"/>
    </location>
</feature>
<proteinExistence type="evidence at transcript level"/>
<dbReference type="InterPro" id="IPR044822">
    <property type="entry name" value="Myb_DNA-bind_4"/>
</dbReference>
<reference evidence="3" key="2">
    <citation type="journal article" date="2010" name="Genomics">
        <title>Analysis of floral transcription factors from Lycoris longituba.</title>
        <authorList>
            <person name="He Q.L."/>
            <person name="Cui S.J."/>
            <person name="Gu J.L."/>
            <person name="Zhang H."/>
            <person name="Wang M.X."/>
            <person name="Zhou Y."/>
            <person name="Zhang L."/>
            <person name="Huang M.R."/>
        </authorList>
    </citation>
    <scope>NUCLEOTIDE SEQUENCE</scope>
</reference>
<dbReference type="AlphaFoldDB" id="D6MK48"/>
<feature type="non-terminal residue" evidence="3">
    <location>
        <position position="1"/>
    </location>
</feature>
<evidence type="ECO:0000313" key="3">
    <source>
        <dbReference type="EMBL" id="ADG57895.1"/>
    </source>
</evidence>
<organism evidence="3">
    <name type="scientific">Lycoris longituba</name>
    <dbReference type="NCBI Taxonomy" id="272140"/>
    <lineage>
        <taxon>Eukaryota</taxon>
        <taxon>Viridiplantae</taxon>
        <taxon>Streptophyta</taxon>
        <taxon>Embryophyta</taxon>
        <taxon>Tracheophyta</taxon>
        <taxon>Spermatophyta</taxon>
        <taxon>Magnoliopsida</taxon>
        <taxon>Liliopsida</taxon>
        <taxon>Asparagales</taxon>
        <taxon>Amaryllidaceae</taxon>
        <taxon>Amaryllidoideae</taxon>
        <taxon>Lycoris</taxon>
    </lineage>
</organism>
<protein>
    <submittedName>
        <fullName evidence="3">Transcription factor</fullName>
    </submittedName>
</protein>
<dbReference type="CDD" id="cd12203">
    <property type="entry name" value="GT1"/>
    <property type="match status" value="1"/>
</dbReference>
<evidence type="ECO:0000256" key="1">
    <source>
        <dbReference type="SAM" id="MobiDB-lite"/>
    </source>
</evidence>
<dbReference type="InterPro" id="IPR001005">
    <property type="entry name" value="SANT/Myb"/>
</dbReference>
<feature type="non-terminal residue" evidence="3">
    <location>
        <position position="157"/>
    </location>
</feature>
<dbReference type="PANTHER" id="PTHR43694:SF1">
    <property type="entry name" value="RIBONUCLEASE J"/>
    <property type="match status" value="1"/>
</dbReference>
<dbReference type="PANTHER" id="PTHR43694">
    <property type="entry name" value="RIBONUCLEASE J"/>
    <property type="match status" value="1"/>
</dbReference>
<dbReference type="Pfam" id="PF13837">
    <property type="entry name" value="Myb_DNA-bind_4"/>
    <property type="match status" value="1"/>
</dbReference>
<feature type="region of interest" description="Disordered" evidence="1">
    <location>
        <begin position="1"/>
        <end position="32"/>
    </location>
</feature>
<dbReference type="PROSITE" id="PS50090">
    <property type="entry name" value="MYB_LIKE"/>
    <property type="match status" value="1"/>
</dbReference>
<feature type="domain" description="Myb-like" evidence="2">
    <location>
        <begin position="72"/>
        <end position="136"/>
    </location>
</feature>
<name>D6MK48_9ASPA</name>
<evidence type="ECO:0000259" key="2">
    <source>
        <dbReference type="PROSITE" id="PS50090"/>
    </source>
</evidence>
<reference evidence="3" key="1">
    <citation type="submission" date="2009-05" db="EMBL/GenBank/DDBJ databases">
        <authorList>
            <person name="Huang M."/>
            <person name="He Q."/>
            <person name="Zhang L."/>
            <person name="Cui S."/>
            <person name="Wang M."/>
            <person name="Zhou Y."/>
        </authorList>
    </citation>
    <scope>NUCLEOTIDE SEQUENCE</scope>
</reference>